<proteinExistence type="predicted"/>
<gene>
    <name evidence="1" type="ORF">PIB30_061162</name>
</gene>
<comment type="caution">
    <text evidence="1">The sequence shown here is derived from an EMBL/GenBank/DDBJ whole genome shotgun (WGS) entry which is preliminary data.</text>
</comment>
<organism evidence="1 2">
    <name type="scientific">Stylosanthes scabra</name>
    <dbReference type="NCBI Taxonomy" id="79078"/>
    <lineage>
        <taxon>Eukaryota</taxon>
        <taxon>Viridiplantae</taxon>
        <taxon>Streptophyta</taxon>
        <taxon>Embryophyta</taxon>
        <taxon>Tracheophyta</taxon>
        <taxon>Spermatophyta</taxon>
        <taxon>Magnoliopsida</taxon>
        <taxon>eudicotyledons</taxon>
        <taxon>Gunneridae</taxon>
        <taxon>Pentapetalae</taxon>
        <taxon>rosids</taxon>
        <taxon>fabids</taxon>
        <taxon>Fabales</taxon>
        <taxon>Fabaceae</taxon>
        <taxon>Papilionoideae</taxon>
        <taxon>50 kb inversion clade</taxon>
        <taxon>dalbergioids sensu lato</taxon>
        <taxon>Dalbergieae</taxon>
        <taxon>Pterocarpus clade</taxon>
        <taxon>Stylosanthes</taxon>
    </lineage>
</organism>
<dbReference type="EMBL" id="JASCZI010211999">
    <property type="protein sequence ID" value="MED6197901.1"/>
    <property type="molecule type" value="Genomic_DNA"/>
</dbReference>
<evidence type="ECO:0000313" key="2">
    <source>
        <dbReference type="Proteomes" id="UP001341840"/>
    </source>
</evidence>
<accession>A0ABU6XJB1</accession>
<evidence type="ECO:0000313" key="1">
    <source>
        <dbReference type="EMBL" id="MED6197901.1"/>
    </source>
</evidence>
<reference evidence="1 2" key="1">
    <citation type="journal article" date="2023" name="Plants (Basel)">
        <title>Bridging the Gap: Combining Genomics and Transcriptomics Approaches to Understand Stylosanthes scabra, an Orphan Legume from the Brazilian Caatinga.</title>
        <authorList>
            <person name="Ferreira-Neto J.R.C."/>
            <person name="da Silva M.D."/>
            <person name="Binneck E."/>
            <person name="de Melo N.F."/>
            <person name="da Silva R.H."/>
            <person name="de Melo A.L.T.M."/>
            <person name="Pandolfi V."/>
            <person name="Bustamante F.O."/>
            <person name="Brasileiro-Vidal A.C."/>
            <person name="Benko-Iseppon A.M."/>
        </authorList>
    </citation>
    <scope>NUCLEOTIDE SEQUENCE [LARGE SCALE GENOMIC DNA]</scope>
    <source>
        <tissue evidence="1">Leaves</tissue>
    </source>
</reference>
<feature type="non-terminal residue" evidence="1">
    <location>
        <position position="61"/>
    </location>
</feature>
<protein>
    <submittedName>
        <fullName evidence="1">Uncharacterized protein</fullName>
    </submittedName>
</protein>
<sequence>MRDILNDSQVQSDEECIIAMFSSIRDSLVSPVVEWYLSSDFARDMLRLSAFEAIVHDYMGQ</sequence>
<dbReference type="Proteomes" id="UP001341840">
    <property type="component" value="Unassembled WGS sequence"/>
</dbReference>
<keyword evidence="2" id="KW-1185">Reference proteome</keyword>
<name>A0ABU6XJB1_9FABA</name>